<dbReference type="GO" id="GO:0008658">
    <property type="term" value="F:penicillin binding"/>
    <property type="evidence" value="ECO:0007669"/>
    <property type="project" value="InterPro"/>
</dbReference>
<dbReference type="Gene3D" id="3.90.1310.10">
    <property type="entry name" value="Penicillin-binding protein 2a (Domain 2)"/>
    <property type="match status" value="1"/>
</dbReference>
<dbReference type="Gene3D" id="3.40.710.10">
    <property type="entry name" value="DD-peptidase/beta-lactamase superfamily"/>
    <property type="match status" value="1"/>
</dbReference>
<reference evidence="7 8" key="1">
    <citation type="submission" date="2018-02" db="EMBL/GenBank/DDBJ databases">
        <title>Genomic Encyclopedia of Archaeal and Bacterial Type Strains, Phase II (KMG-II): from individual species to whole genera.</title>
        <authorList>
            <person name="Goeker M."/>
        </authorList>
    </citation>
    <scope>NUCLEOTIDE SEQUENCE [LARGE SCALE GENOMIC DNA]</scope>
    <source>
        <strain evidence="7 8">YU 961-1</strain>
    </source>
</reference>
<organism evidence="7 8">
    <name type="scientific">Actinokineospora auranticolor</name>
    <dbReference type="NCBI Taxonomy" id="155976"/>
    <lineage>
        <taxon>Bacteria</taxon>
        <taxon>Bacillati</taxon>
        <taxon>Actinomycetota</taxon>
        <taxon>Actinomycetes</taxon>
        <taxon>Pseudonocardiales</taxon>
        <taxon>Pseudonocardiaceae</taxon>
        <taxon>Actinokineospora</taxon>
    </lineage>
</organism>
<name>A0A2S6GQY1_9PSEU</name>
<comment type="caution">
    <text evidence="7">The sequence shown here is derived from an EMBL/GenBank/DDBJ whole genome shotgun (WGS) entry which is preliminary data.</text>
</comment>
<evidence type="ECO:0000256" key="4">
    <source>
        <dbReference type="SAM" id="MobiDB-lite"/>
    </source>
</evidence>
<evidence type="ECO:0000256" key="3">
    <source>
        <dbReference type="ARBA" id="ARBA00023136"/>
    </source>
</evidence>
<accession>A0A2S6GQY1</accession>
<dbReference type="InterPro" id="IPR050515">
    <property type="entry name" value="Beta-lactam/transpept"/>
</dbReference>
<feature type="domain" description="Penicillin-binding protein dimerisation" evidence="6">
    <location>
        <begin position="71"/>
        <end position="239"/>
    </location>
</feature>
<comment type="similarity">
    <text evidence="2">Belongs to the transpeptidase family.</text>
</comment>
<sequence length="625" mass="66766">MAVRERVSPGRMRRVGKRAAGSDHRVRVVVTRFLLIAALVVAGLKLVQVQGFQSEALAAQAAKQRITRIPIAATRGSIVDRNGVELAFSVETRSIAYRPKAMRARTAEANKKLAPNKQLSFDDDTANIARDMARILGSAVSEPELLTKLRSDNSYVYLANNVEPAKARELSDLHPDLNLEARARREYPGGSLAANVIGYANWRMNDPAEKQNLHGLFGLEMLRDSELSGTPGSQVVETEGGSDVVLPGSGRDVKPAVDGSDVELTIDADLQYFVQQKAAEYAKRSGAKSASVVVLDAKTGEVYALANDKTFDPSTSPGGQALNDPAVTTPYEPGSVNKVVTAMAALEYGVTTPDAMHAVNGSIQVADRTVGDAWSHGRLNMTTAGIFAKSSNVGTLLLAQQVGPDRFADMLERLGLGKRTGVGLPGESAGRLPARNQWSGSTFGNLPIGQGLSMTVLQMAGMYQALANDGVRVPPRIVKARIAPDGTRIEEPRPEGVRVVGPETARTARDMLRAVMQKAPGGNSGTAPGAAVTGYQISGKTGTAQQYDQTIGRYSDSKYWITFAGILPADDPRFVVGMVYDTPVYSTSDGHSAAPFFHDVAAFLTQRYNIPLSKEQAPIVPLVQP</sequence>
<dbReference type="InterPro" id="IPR012338">
    <property type="entry name" value="Beta-lactam/transpept-like"/>
</dbReference>
<dbReference type="InterPro" id="IPR036138">
    <property type="entry name" value="PBP_dimer_sf"/>
</dbReference>
<keyword evidence="8" id="KW-1185">Reference proteome</keyword>
<evidence type="ECO:0000313" key="7">
    <source>
        <dbReference type="EMBL" id="PPK67531.1"/>
    </source>
</evidence>
<dbReference type="InterPro" id="IPR005311">
    <property type="entry name" value="PBP_dimer"/>
</dbReference>
<feature type="domain" description="Penicillin-binding protein transpeptidase" evidence="5">
    <location>
        <begin position="291"/>
        <end position="600"/>
    </location>
</feature>
<dbReference type="InterPro" id="IPR001460">
    <property type="entry name" value="PCN-bd_Tpept"/>
</dbReference>
<keyword evidence="7" id="KW-0131">Cell cycle</keyword>
<dbReference type="Gene3D" id="3.30.450.330">
    <property type="match status" value="1"/>
</dbReference>
<evidence type="ECO:0000259" key="6">
    <source>
        <dbReference type="Pfam" id="PF03717"/>
    </source>
</evidence>
<keyword evidence="3" id="KW-0472">Membrane</keyword>
<dbReference type="SUPFAM" id="SSF56519">
    <property type="entry name" value="Penicillin binding protein dimerisation domain"/>
    <property type="match status" value="1"/>
</dbReference>
<protein>
    <submittedName>
        <fullName evidence="7">Cell division protein FtsI (Penicillin-binding protein 3)</fullName>
    </submittedName>
</protein>
<feature type="region of interest" description="Disordered" evidence="4">
    <location>
        <begin position="228"/>
        <end position="253"/>
    </location>
</feature>
<dbReference type="GO" id="GO:0005886">
    <property type="term" value="C:plasma membrane"/>
    <property type="evidence" value="ECO:0007669"/>
    <property type="project" value="TreeGrafter"/>
</dbReference>
<comment type="subcellular location">
    <subcellularLocation>
        <location evidence="1">Membrane</location>
    </subcellularLocation>
</comment>
<gene>
    <name evidence="7" type="ORF">CLV40_107196</name>
</gene>
<dbReference type="Proteomes" id="UP000239203">
    <property type="component" value="Unassembled WGS sequence"/>
</dbReference>
<dbReference type="AlphaFoldDB" id="A0A2S6GQY1"/>
<dbReference type="Pfam" id="PF03717">
    <property type="entry name" value="PBP_dimer"/>
    <property type="match status" value="1"/>
</dbReference>
<dbReference type="SUPFAM" id="SSF56601">
    <property type="entry name" value="beta-lactamase/transpeptidase-like"/>
    <property type="match status" value="1"/>
</dbReference>
<evidence type="ECO:0000313" key="8">
    <source>
        <dbReference type="Proteomes" id="UP000239203"/>
    </source>
</evidence>
<keyword evidence="7" id="KW-0132">Cell division</keyword>
<evidence type="ECO:0000259" key="5">
    <source>
        <dbReference type="Pfam" id="PF00905"/>
    </source>
</evidence>
<dbReference type="GO" id="GO:0051301">
    <property type="term" value="P:cell division"/>
    <property type="evidence" value="ECO:0007669"/>
    <property type="project" value="UniProtKB-KW"/>
</dbReference>
<dbReference type="Pfam" id="PF00905">
    <property type="entry name" value="Transpeptidase"/>
    <property type="match status" value="1"/>
</dbReference>
<dbReference type="PANTHER" id="PTHR30627:SF1">
    <property type="entry name" value="PEPTIDOGLYCAN D,D-TRANSPEPTIDASE FTSI"/>
    <property type="match status" value="1"/>
</dbReference>
<dbReference type="GO" id="GO:0071555">
    <property type="term" value="P:cell wall organization"/>
    <property type="evidence" value="ECO:0007669"/>
    <property type="project" value="TreeGrafter"/>
</dbReference>
<dbReference type="PANTHER" id="PTHR30627">
    <property type="entry name" value="PEPTIDOGLYCAN D,D-TRANSPEPTIDASE"/>
    <property type="match status" value="1"/>
</dbReference>
<evidence type="ECO:0000256" key="2">
    <source>
        <dbReference type="ARBA" id="ARBA00007171"/>
    </source>
</evidence>
<dbReference type="EMBL" id="PTIX01000007">
    <property type="protein sequence ID" value="PPK67531.1"/>
    <property type="molecule type" value="Genomic_DNA"/>
</dbReference>
<evidence type="ECO:0000256" key="1">
    <source>
        <dbReference type="ARBA" id="ARBA00004370"/>
    </source>
</evidence>
<proteinExistence type="inferred from homology"/>